<dbReference type="Gene3D" id="3.40.50.1000">
    <property type="entry name" value="HAD superfamily/HAD-like"/>
    <property type="match status" value="1"/>
</dbReference>
<evidence type="ECO:0000313" key="1">
    <source>
        <dbReference type="EMBL" id="RJG48158.1"/>
    </source>
</evidence>
<dbReference type="EMBL" id="QZCH01000009">
    <property type="protein sequence ID" value="RJG48158.1"/>
    <property type="molecule type" value="Genomic_DNA"/>
</dbReference>
<keyword evidence="2" id="KW-1185">Reference proteome</keyword>
<dbReference type="SFLD" id="SFLDS00003">
    <property type="entry name" value="Haloacid_Dehalogenase"/>
    <property type="match status" value="1"/>
</dbReference>
<evidence type="ECO:0000313" key="2">
    <source>
        <dbReference type="Proteomes" id="UP000283255"/>
    </source>
</evidence>
<dbReference type="RefSeq" id="WP_119910384.1">
    <property type="nucleotide sequence ID" value="NZ_QZCH01000009.1"/>
</dbReference>
<sequence>MQIRGIIFDLDNTLVLSKLNFEQIRHDIRCPKGADILDFISTLPARERSVAEQKVREHELDDAQHATWLPGAKRYVDLLAKANIPMAIVTRNYSAAADVKMQRNRIPIPLLLTREDAPAKPNPTALLQIAKHWRIDHPEIMYIGDYKYDVDAANNAGMLSCLYCPGALPSYSGDADIVISHFDELILKQRLTSQ</sequence>
<dbReference type="Pfam" id="PF13419">
    <property type="entry name" value="HAD_2"/>
    <property type="match status" value="1"/>
</dbReference>
<dbReference type="Gene3D" id="1.10.260.80">
    <property type="match status" value="1"/>
</dbReference>
<reference evidence="1 2" key="1">
    <citation type="submission" date="2018-09" db="EMBL/GenBank/DDBJ databases">
        <authorList>
            <person name="Wang F."/>
        </authorList>
    </citation>
    <scope>NUCLEOTIDE SEQUENCE [LARGE SCALE GENOMIC DNA]</scope>
    <source>
        <strain evidence="1 2">PLHSC7-2</strain>
    </source>
</reference>
<keyword evidence="1" id="KW-0378">Hydrolase</keyword>
<dbReference type="PANTHER" id="PTHR43885:SF1">
    <property type="entry name" value="SUPERFAMILY HYDROLASE, PUTATIVE (AFU_ORTHOLOGUE AFUA_4G13290)-RELATED"/>
    <property type="match status" value="1"/>
</dbReference>
<dbReference type="InterPro" id="IPR023214">
    <property type="entry name" value="HAD_sf"/>
</dbReference>
<protein>
    <submittedName>
        <fullName evidence="1">HAD family hydrolase</fullName>
    </submittedName>
</protein>
<dbReference type="InterPro" id="IPR036412">
    <property type="entry name" value="HAD-like_sf"/>
</dbReference>
<dbReference type="InterPro" id="IPR041492">
    <property type="entry name" value="HAD_2"/>
</dbReference>
<dbReference type="SFLD" id="SFLDG01129">
    <property type="entry name" value="C1.5:_HAD__Beta-PGM__Phosphata"/>
    <property type="match status" value="1"/>
</dbReference>
<dbReference type="Proteomes" id="UP000283255">
    <property type="component" value="Unassembled WGS sequence"/>
</dbReference>
<dbReference type="SUPFAM" id="SSF56784">
    <property type="entry name" value="HAD-like"/>
    <property type="match status" value="1"/>
</dbReference>
<dbReference type="PANTHER" id="PTHR43885">
    <property type="entry name" value="HALOACID DEHALOGENASE-LIKE HYDROLASE"/>
    <property type="match status" value="1"/>
</dbReference>
<dbReference type="OrthoDB" id="5623813at2"/>
<dbReference type="NCBIfam" id="TIGR01549">
    <property type="entry name" value="HAD-SF-IA-v1"/>
    <property type="match status" value="1"/>
</dbReference>
<dbReference type="GO" id="GO:0016787">
    <property type="term" value="F:hydrolase activity"/>
    <property type="evidence" value="ECO:0007669"/>
    <property type="project" value="UniProtKB-KW"/>
</dbReference>
<gene>
    <name evidence="1" type="ORF">D1Z90_08815</name>
</gene>
<reference evidence="1 2" key="2">
    <citation type="submission" date="2019-01" db="EMBL/GenBank/DDBJ databases">
        <title>Motilimonas pumilus sp. nov., isolated from the gut of sea cucumber (Apostichopus japonicus).</title>
        <authorList>
            <person name="Wang F.-Q."/>
            <person name="Ren L.-H."/>
            <person name="Lin Y.-W."/>
            <person name="Sun G.-H."/>
            <person name="Du Z.-J."/>
            <person name="Zhao J.-X."/>
            <person name="Liu X.-J."/>
            <person name="Liu L.-J."/>
        </authorList>
    </citation>
    <scope>NUCLEOTIDE SEQUENCE [LARGE SCALE GENOMIC DNA]</scope>
    <source>
        <strain evidence="1 2">PLHSC7-2</strain>
    </source>
</reference>
<accession>A0A418YFN8</accession>
<name>A0A418YFN8_9GAMM</name>
<dbReference type="AlphaFoldDB" id="A0A418YFN8"/>
<proteinExistence type="predicted"/>
<dbReference type="InterPro" id="IPR006439">
    <property type="entry name" value="HAD-SF_hydro_IA"/>
</dbReference>
<comment type="caution">
    <text evidence="1">The sequence shown here is derived from an EMBL/GenBank/DDBJ whole genome shotgun (WGS) entry which is preliminary data.</text>
</comment>
<organism evidence="1 2">
    <name type="scientific">Motilimonas pumila</name>
    <dbReference type="NCBI Taxonomy" id="2303987"/>
    <lineage>
        <taxon>Bacteria</taxon>
        <taxon>Pseudomonadati</taxon>
        <taxon>Pseudomonadota</taxon>
        <taxon>Gammaproteobacteria</taxon>
        <taxon>Alteromonadales</taxon>
        <taxon>Alteromonadales genera incertae sedis</taxon>
        <taxon>Motilimonas</taxon>
    </lineage>
</organism>